<evidence type="ECO:0000313" key="3">
    <source>
        <dbReference type="Proteomes" id="UP000288805"/>
    </source>
</evidence>
<gene>
    <name evidence="2" type="ORF">CK203_043348</name>
</gene>
<proteinExistence type="predicted"/>
<keyword evidence="1" id="KW-0812">Transmembrane</keyword>
<keyword evidence="1" id="KW-1133">Transmembrane helix</keyword>
<organism evidence="2 3">
    <name type="scientific">Vitis vinifera</name>
    <name type="common">Grape</name>
    <dbReference type="NCBI Taxonomy" id="29760"/>
    <lineage>
        <taxon>Eukaryota</taxon>
        <taxon>Viridiplantae</taxon>
        <taxon>Streptophyta</taxon>
        <taxon>Embryophyta</taxon>
        <taxon>Tracheophyta</taxon>
        <taxon>Spermatophyta</taxon>
        <taxon>Magnoliopsida</taxon>
        <taxon>eudicotyledons</taxon>
        <taxon>Gunneridae</taxon>
        <taxon>Pentapetalae</taxon>
        <taxon>rosids</taxon>
        <taxon>Vitales</taxon>
        <taxon>Vitaceae</taxon>
        <taxon>Viteae</taxon>
        <taxon>Vitis</taxon>
    </lineage>
</organism>
<dbReference type="EMBL" id="QGNW01000316">
    <property type="protein sequence ID" value="RVW77202.1"/>
    <property type="molecule type" value="Genomic_DNA"/>
</dbReference>
<keyword evidence="1" id="KW-0472">Membrane</keyword>
<protein>
    <submittedName>
        <fullName evidence="2">Uncharacterized protein</fullName>
    </submittedName>
</protein>
<dbReference type="AlphaFoldDB" id="A0A438GYA0"/>
<evidence type="ECO:0000313" key="2">
    <source>
        <dbReference type="EMBL" id="RVW77202.1"/>
    </source>
</evidence>
<dbReference type="Proteomes" id="UP000288805">
    <property type="component" value="Unassembled WGS sequence"/>
</dbReference>
<feature type="transmembrane region" description="Helical" evidence="1">
    <location>
        <begin position="12"/>
        <end position="29"/>
    </location>
</feature>
<sequence length="310" mass="34200">MVGSWYCQAWGLKSLVMGTVIMFIVFWLFGTGEVAKFLWDGDIVEEVLLNLFRNIVLSRYLPFVGAKCKTVGGRVGRFKHQNSMEKAWLGSHHHYLGGCIHLCCQRDDQEWSLDAIERRELAGKKAKLAAAELAKLSSVGTKEVVLIFLEGKGLLGGWALTVQMEHIVTRTDTSLAKEGGVPWGSEFDSVWLLLGDVNAFNSSPLVLSGDTQGRQIGFCKKVSGFINKNLLCLIDGTQRLVVSERAFRQKVLGGGMRRLQDGRIYSRLGFWSRQMGGRCLQFTASHRAVLFLSPAVVGTPTLGESSGSPQ</sequence>
<name>A0A438GYA0_VITVI</name>
<accession>A0A438GYA0</accession>
<evidence type="ECO:0000256" key="1">
    <source>
        <dbReference type="SAM" id="Phobius"/>
    </source>
</evidence>
<comment type="caution">
    <text evidence="2">The sequence shown here is derived from an EMBL/GenBank/DDBJ whole genome shotgun (WGS) entry which is preliminary data.</text>
</comment>
<reference evidence="2 3" key="1">
    <citation type="journal article" date="2018" name="PLoS Genet.">
        <title>Population sequencing reveals clonal diversity and ancestral inbreeding in the grapevine cultivar Chardonnay.</title>
        <authorList>
            <person name="Roach M.J."/>
            <person name="Johnson D.L."/>
            <person name="Bohlmann J."/>
            <person name="van Vuuren H.J."/>
            <person name="Jones S.J."/>
            <person name="Pretorius I.S."/>
            <person name="Schmidt S.A."/>
            <person name="Borneman A.R."/>
        </authorList>
    </citation>
    <scope>NUCLEOTIDE SEQUENCE [LARGE SCALE GENOMIC DNA]</scope>
    <source>
        <strain evidence="3">cv. Chardonnay</strain>
        <tissue evidence="2">Leaf</tissue>
    </source>
</reference>